<gene>
    <name evidence="2" type="ORF">WH95_09715</name>
</gene>
<evidence type="ECO:0000313" key="2">
    <source>
        <dbReference type="EMBL" id="KKJ77292.1"/>
    </source>
</evidence>
<keyword evidence="3" id="KW-1185">Reference proteome</keyword>
<evidence type="ECO:0000259" key="1">
    <source>
        <dbReference type="Pfam" id="PF07995"/>
    </source>
</evidence>
<dbReference type="EMBL" id="LANI01000005">
    <property type="protein sequence ID" value="KKJ77292.1"/>
    <property type="molecule type" value="Genomic_DNA"/>
</dbReference>
<feature type="domain" description="Glucose/Sorbosone dehydrogenase" evidence="1">
    <location>
        <begin position="47"/>
        <end position="373"/>
    </location>
</feature>
<dbReference type="InterPro" id="IPR011041">
    <property type="entry name" value="Quinoprot_gluc/sorb_DH_b-prop"/>
</dbReference>
<protein>
    <recommendedName>
        <fullName evidence="1">Glucose/Sorbosone dehydrogenase domain-containing protein</fullName>
    </recommendedName>
</protein>
<dbReference type="OrthoDB" id="9770043at2"/>
<dbReference type="AlphaFoldDB" id="A0A0M2R5Z6"/>
<comment type="caution">
    <text evidence="2">The sequence shown here is derived from an EMBL/GenBank/DDBJ whole genome shotgun (WGS) entry which is preliminary data.</text>
</comment>
<dbReference type="Gene3D" id="2.120.10.30">
    <property type="entry name" value="TolB, C-terminal domain"/>
    <property type="match status" value="1"/>
</dbReference>
<dbReference type="PATRIC" id="fig|1549748.8.peg.3969"/>
<dbReference type="Proteomes" id="UP000034491">
    <property type="component" value="Unassembled WGS sequence"/>
</dbReference>
<dbReference type="InterPro" id="IPR012938">
    <property type="entry name" value="Glc/Sorbosone_DH"/>
</dbReference>
<dbReference type="Pfam" id="PF07995">
    <property type="entry name" value="GSDH"/>
    <property type="match status" value="1"/>
</dbReference>
<sequence>MVQNTFLVIWLAFIAVAVTAKQTVIASPTIFQSEKENFELELLADGLDHPWGMAFLPNGNLLITEREKGLKLYQDNSLLNIPLNTFPEVKTRGQGGLLDIAIHPEFEKNQLIYFTYSHPLPTGSTTALAQAKFVRQKLINPQTIFIADTGSNTTKHYGSRIEFDNNGMLFMTVGDRGNRDNAQNLNSHAGKVLRLNDKGAAANNTFFPEGDNALPEIFSYGHRNPQGLTKHPETGEMWISEHGPRGGDEINRLKGGINYGWPIITYGKEYILGSIGEGTHHPDMEQPIHQWTPSIAPAGITFYSADTFASWKGNLFTTALKFKLLVRQEIKNNKVIHEERLLTEEVGRIRAIKQGPDGLLYILTDSNNGALYRLSPHN</sequence>
<evidence type="ECO:0000313" key="3">
    <source>
        <dbReference type="Proteomes" id="UP000034491"/>
    </source>
</evidence>
<accession>A0A0M2R5Z6</accession>
<dbReference type="RefSeq" id="WP_046506093.1">
    <property type="nucleotide sequence ID" value="NZ_LANI01000005.1"/>
</dbReference>
<dbReference type="InterPro" id="IPR011042">
    <property type="entry name" value="6-blade_b-propeller_TolB-like"/>
</dbReference>
<dbReference type="SUPFAM" id="SSF50952">
    <property type="entry name" value="Soluble quinoprotein glucose dehydrogenase"/>
    <property type="match status" value="1"/>
</dbReference>
<reference evidence="2 3" key="1">
    <citation type="submission" date="2015-03" db="EMBL/GenBank/DDBJ databases">
        <title>Genome sequence of Kiloniella sp. P1-1, isolated from the gut microflora of Pacific white shrimp, Penaeus vannamei.</title>
        <authorList>
            <person name="Shao Z."/>
            <person name="Wang L."/>
            <person name="Li X."/>
        </authorList>
    </citation>
    <scope>NUCLEOTIDE SEQUENCE [LARGE SCALE GENOMIC DNA]</scope>
    <source>
        <strain evidence="2 3">P1-1</strain>
    </source>
</reference>
<dbReference type="PANTHER" id="PTHR19328">
    <property type="entry name" value="HEDGEHOG-INTERACTING PROTEIN"/>
    <property type="match status" value="1"/>
</dbReference>
<proteinExistence type="predicted"/>
<organism evidence="2 3">
    <name type="scientific">Kiloniella litopenaei</name>
    <dbReference type="NCBI Taxonomy" id="1549748"/>
    <lineage>
        <taxon>Bacteria</taxon>
        <taxon>Pseudomonadati</taxon>
        <taxon>Pseudomonadota</taxon>
        <taxon>Alphaproteobacteria</taxon>
        <taxon>Rhodospirillales</taxon>
        <taxon>Kiloniellaceae</taxon>
        <taxon>Kiloniella</taxon>
    </lineage>
</organism>
<dbReference type="STRING" id="1549748.WH95_09715"/>
<dbReference type="PANTHER" id="PTHR19328:SF75">
    <property type="entry name" value="ALDOSE SUGAR DEHYDROGENASE YLII"/>
    <property type="match status" value="1"/>
</dbReference>
<name>A0A0M2R5Z6_9PROT</name>